<evidence type="ECO:0000256" key="2">
    <source>
        <dbReference type="ARBA" id="ARBA00022475"/>
    </source>
</evidence>
<keyword evidence="5" id="KW-0472">Membrane</keyword>
<comment type="subcellular location">
    <subcellularLocation>
        <location evidence="1">Cell membrane</location>
        <topology evidence="1">Multi-pass membrane protein</topology>
    </subcellularLocation>
</comment>
<dbReference type="GeneID" id="85023037"/>
<evidence type="ECO:0000313" key="7">
    <source>
        <dbReference type="Proteomes" id="UP000502533"/>
    </source>
</evidence>
<evidence type="ECO:0000256" key="4">
    <source>
        <dbReference type="ARBA" id="ARBA00022989"/>
    </source>
</evidence>
<dbReference type="PANTHER" id="PTHR36115">
    <property type="entry name" value="PROLINE-RICH ANTIGEN HOMOLOG-RELATED"/>
    <property type="match status" value="1"/>
</dbReference>
<keyword evidence="4" id="KW-1133">Transmembrane helix</keyword>
<organism evidence="6 7">
    <name type="scientific">Komagataeibacter rhaeticus</name>
    <dbReference type="NCBI Taxonomy" id="215221"/>
    <lineage>
        <taxon>Bacteria</taxon>
        <taxon>Pseudomonadati</taxon>
        <taxon>Pseudomonadota</taxon>
        <taxon>Alphaproteobacteria</taxon>
        <taxon>Acetobacterales</taxon>
        <taxon>Acetobacteraceae</taxon>
        <taxon>Komagataeibacter</taxon>
    </lineage>
</organism>
<keyword evidence="7" id="KW-1185">Reference proteome</keyword>
<evidence type="ECO:0000256" key="5">
    <source>
        <dbReference type="ARBA" id="ARBA00023136"/>
    </source>
</evidence>
<keyword evidence="3" id="KW-0812">Transmembrane</keyword>
<sequence length="197" mass="21911">MTNPFFRPEPNPQAIWTYAGFWMRVVAYLIDSIVLWGVLALLGLLLVPPSLSVTIFDPQSTGGSGGDYRISYIHPVDYTIASTTPHMHWNGNGVFEILSLLIPAAYYILCEASRAQATPGKLLCGMRVTDLYGNRITVARAMGRYFGKYLSLFILGIGFLMVLWTQRKQALHDILAGTCVIRRQPRAPAPQPPPQWG</sequence>
<dbReference type="InterPro" id="IPR010432">
    <property type="entry name" value="RDD"/>
</dbReference>
<evidence type="ECO:0000313" key="6">
    <source>
        <dbReference type="EMBL" id="QIP36239.1"/>
    </source>
</evidence>
<dbReference type="EMBL" id="CP050139">
    <property type="protein sequence ID" value="QIP36239.1"/>
    <property type="molecule type" value="Genomic_DNA"/>
</dbReference>
<evidence type="ECO:0000256" key="3">
    <source>
        <dbReference type="ARBA" id="ARBA00022692"/>
    </source>
</evidence>
<proteinExistence type="predicted"/>
<dbReference type="AlphaFoldDB" id="A0A181CDG9"/>
<dbReference type="RefSeq" id="WP_007397727.1">
    <property type="nucleotide sequence ID" value="NZ_CALMTF010000088.1"/>
</dbReference>
<dbReference type="InterPro" id="IPR051791">
    <property type="entry name" value="Pra-immunoreactive"/>
</dbReference>
<evidence type="ECO:0000256" key="1">
    <source>
        <dbReference type="ARBA" id="ARBA00004651"/>
    </source>
</evidence>
<accession>A0A181CDG9</accession>
<protein>
    <submittedName>
        <fullName evidence="6">RDD family protein</fullName>
    </submittedName>
</protein>
<dbReference type="KEGG" id="kre:GWK63_12775"/>
<dbReference type="GO" id="GO:0005886">
    <property type="term" value="C:plasma membrane"/>
    <property type="evidence" value="ECO:0007669"/>
    <property type="project" value="UniProtKB-SubCell"/>
</dbReference>
<gene>
    <name evidence="6" type="ORF">GWK63_12775</name>
</gene>
<keyword evidence="2" id="KW-1003">Cell membrane</keyword>
<dbReference type="Pfam" id="PF06271">
    <property type="entry name" value="RDD"/>
    <property type="match status" value="1"/>
</dbReference>
<dbReference type="Proteomes" id="UP000502533">
    <property type="component" value="Chromosome"/>
</dbReference>
<name>A0A181CDG9_9PROT</name>
<reference evidence="6 7" key="1">
    <citation type="submission" date="2020-03" db="EMBL/GenBank/DDBJ databases">
        <title>Isolation of cellulose-producing strains, genome characterization and application of the synthesized cellulose films as an economical and sustainable material for piezoelectric sensor construction.</title>
        <authorList>
            <person name="Mangayil R.K."/>
        </authorList>
    </citation>
    <scope>NUCLEOTIDE SEQUENCE [LARGE SCALE GENOMIC DNA]</scope>
    <source>
        <strain evidence="6 7">ENS 9a1a</strain>
    </source>
</reference>